<dbReference type="EMBL" id="NMTS02000001">
    <property type="protein sequence ID" value="PLK30197.1"/>
    <property type="molecule type" value="Genomic_DNA"/>
</dbReference>
<evidence type="ECO:0000256" key="2">
    <source>
        <dbReference type="ARBA" id="ARBA00022670"/>
    </source>
</evidence>
<keyword evidence="7" id="KW-0472">Membrane</keyword>
<comment type="caution">
    <text evidence="9">The sequence shown here is derived from an EMBL/GenBank/DDBJ whole genome shotgun (WGS) entry which is preliminary data.</text>
</comment>
<keyword evidence="7" id="KW-0812">Transmembrane</keyword>
<evidence type="ECO:0000259" key="8">
    <source>
        <dbReference type="PROSITE" id="PS51935"/>
    </source>
</evidence>
<organism evidence="9 10">
    <name type="scientific">Faecalibacterium prausnitzii</name>
    <dbReference type="NCBI Taxonomy" id="853"/>
    <lineage>
        <taxon>Bacteria</taxon>
        <taxon>Bacillati</taxon>
        <taxon>Bacillota</taxon>
        <taxon>Clostridia</taxon>
        <taxon>Eubacteriales</taxon>
        <taxon>Oscillospiraceae</taxon>
        <taxon>Faecalibacterium</taxon>
    </lineage>
</organism>
<keyword evidence="4" id="KW-0788">Thiol protease</keyword>
<feature type="domain" description="NlpC/P60" evidence="8">
    <location>
        <begin position="456"/>
        <end position="579"/>
    </location>
</feature>
<dbReference type="InterPro" id="IPR000064">
    <property type="entry name" value="NLP_P60_dom"/>
</dbReference>
<dbReference type="GO" id="GO:0008234">
    <property type="term" value="F:cysteine-type peptidase activity"/>
    <property type="evidence" value="ECO:0007669"/>
    <property type="project" value="UniProtKB-KW"/>
</dbReference>
<dbReference type="InterPro" id="IPR038765">
    <property type="entry name" value="Papain-like_cys_pep_sf"/>
</dbReference>
<keyword evidence="3" id="KW-0378">Hydrolase</keyword>
<comment type="similarity">
    <text evidence="1">Belongs to the peptidase C40 family.</text>
</comment>
<dbReference type="GO" id="GO:0006508">
    <property type="term" value="P:proteolysis"/>
    <property type="evidence" value="ECO:0007669"/>
    <property type="project" value="UniProtKB-KW"/>
</dbReference>
<dbReference type="Pfam" id="PF00877">
    <property type="entry name" value="NLPC_P60"/>
    <property type="match status" value="1"/>
</dbReference>
<feature type="region of interest" description="Disordered" evidence="6">
    <location>
        <begin position="1"/>
        <end position="47"/>
    </location>
</feature>
<reference evidence="9 10" key="1">
    <citation type="journal article" date="2017" name="Front. Microbiol.">
        <title>New Insights into the Diversity of the Genus Faecalibacterium.</title>
        <authorList>
            <person name="Benevides L."/>
            <person name="Burman S."/>
            <person name="Martin R."/>
            <person name="Robert V."/>
            <person name="Thomas M."/>
            <person name="Miquel S."/>
            <person name="Chain F."/>
            <person name="Sokol H."/>
            <person name="Bermudez-Humaran L.G."/>
            <person name="Morrison M."/>
            <person name="Langella P."/>
            <person name="Azevedo V.A."/>
            <person name="Chatel J.M."/>
            <person name="Soares S."/>
        </authorList>
    </citation>
    <scope>NUCLEOTIDE SEQUENCE [LARGE SCALE GENOMIC DNA]</scope>
    <source>
        <strain evidence="9 10">CNCM I 4542</strain>
    </source>
</reference>
<dbReference type="PROSITE" id="PS51935">
    <property type="entry name" value="NLPC_P60"/>
    <property type="match status" value="1"/>
</dbReference>
<dbReference type="PANTHER" id="PTHR47053:SF1">
    <property type="entry name" value="MUREIN DD-ENDOPEPTIDASE MEPH-RELATED"/>
    <property type="match status" value="1"/>
</dbReference>
<evidence type="ECO:0000256" key="1">
    <source>
        <dbReference type="ARBA" id="ARBA00007074"/>
    </source>
</evidence>
<feature type="compositionally biased region" description="Basic and acidic residues" evidence="6">
    <location>
        <begin position="37"/>
        <end position="47"/>
    </location>
</feature>
<proteinExistence type="inferred from homology"/>
<evidence type="ECO:0000313" key="9">
    <source>
        <dbReference type="EMBL" id="PLK30197.1"/>
    </source>
</evidence>
<keyword evidence="2" id="KW-0645">Protease</keyword>
<evidence type="ECO:0000256" key="5">
    <source>
        <dbReference type="SAM" id="Coils"/>
    </source>
</evidence>
<name>A0A2J4JQR7_9FIRM</name>
<dbReference type="AlphaFoldDB" id="A0A2J4JQR7"/>
<sequence>MSNPKLNFKEETSAQKTRSPPKKARVEQSTPKKKKLKLDADKAAEKNQHLRFGKAELTPDELSRLSKAQKREMYAANAARTAVHREIDQYEEDNVGVQALSEGEKAAGNVRDISKSRYARKLKKKAKMQGKKNSKTAKSSAQEPTASQNAGDSGIGTREGGSNWLSRWRQKHDIRQSYYVAARSGGTAAQTAGGKAASNGTNAAKSGMEQVIDKGRSVVSTAVNGIANFAKSNAHVLLIVGVFLLLILMVMSGFSSCGILFSGGTQVSGQTMYSAEDRDIRGAEQDYKKLEKELDKKIKRTPTDHPGYNEYQYHLDPIKHDPWQLTSFLTTLYDDYTRSEVQGKLKETFKKQYKLTTWVEVQIRYKTVWIISPAGIPVPTQVPYEYKIFHTKLENRGLEVVIREELTEDQWKRYEIFQDTLGGRPYLFNGGLPPGGSDGSGTPGIDYQVPAEALTDSEFAAIYKEAQKYVGTPYVWGGSTPETGFDCSGYVCWVYNQAGYDVGRTTANGLWQKSQHISEAEAKPGDLVFFKGTYDTPGMSHVGIYLGNGKMVSAGDPIKYADIHSSYWQQYLAGFGRLSK</sequence>
<gene>
    <name evidence="9" type="ORF">CGS50_000785</name>
</gene>
<protein>
    <submittedName>
        <fullName evidence="9">CHAP domain-containing protein</fullName>
    </submittedName>
</protein>
<feature type="compositionally biased region" description="Polar residues" evidence="6">
    <location>
        <begin position="136"/>
        <end position="151"/>
    </location>
</feature>
<dbReference type="PANTHER" id="PTHR47053">
    <property type="entry name" value="MUREIN DD-ENDOPEPTIDASE MEPH-RELATED"/>
    <property type="match status" value="1"/>
</dbReference>
<dbReference type="Gene3D" id="3.90.1720.10">
    <property type="entry name" value="endopeptidase domain like (from Nostoc punctiforme)"/>
    <property type="match status" value="1"/>
</dbReference>
<evidence type="ECO:0000256" key="7">
    <source>
        <dbReference type="SAM" id="Phobius"/>
    </source>
</evidence>
<dbReference type="InterPro" id="IPR051202">
    <property type="entry name" value="Peptidase_C40"/>
</dbReference>
<dbReference type="Proteomes" id="UP000221015">
    <property type="component" value="Unassembled WGS sequence"/>
</dbReference>
<feature type="transmembrane region" description="Helical" evidence="7">
    <location>
        <begin position="236"/>
        <end position="261"/>
    </location>
</feature>
<evidence type="ECO:0000256" key="3">
    <source>
        <dbReference type="ARBA" id="ARBA00022801"/>
    </source>
</evidence>
<keyword evidence="7" id="KW-1133">Transmembrane helix</keyword>
<feature type="coiled-coil region" evidence="5">
    <location>
        <begin position="273"/>
        <end position="300"/>
    </location>
</feature>
<dbReference type="NCBIfam" id="NF045974">
    <property type="entry name" value="conju_CD1108"/>
    <property type="match status" value="1"/>
</dbReference>
<feature type="compositionally biased region" description="Basic residues" evidence="6">
    <location>
        <begin position="117"/>
        <end position="135"/>
    </location>
</feature>
<dbReference type="SUPFAM" id="SSF54001">
    <property type="entry name" value="Cysteine proteinases"/>
    <property type="match status" value="1"/>
</dbReference>
<evidence type="ECO:0000256" key="6">
    <source>
        <dbReference type="SAM" id="MobiDB-lite"/>
    </source>
</evidence>
<accession>A0A2J4JQR7</accession>
<feature type="region of interest" description="Disordered" evidence="6">
    <location>
        <begin position="100"/>
        <end position="164"/>
    </location>
</feature>
<evidence type="ECO:0000313" key="10">
    <source>
        <dbReference type="Proteomes" id="UP000221015"/>
    </source>
</evidence>
<keyword evidence="5" id="KW-0175">Coiled coil</keyword>
<dbReference type="RefSeq" id="WP_097782000.1">
    <property type="nucleotide sequence ID" value="NZ_NMTS02000001.1"/>
</dbReference>
<evidence type="ECO:0000256" key="4">
    <source>
        <dbReference type="ARBA" id="ARBA00022807"/>
    </source>
</evidence>